<dbReference type="GO" id="GO:0008233">
    <property type="term" value="F:peptidase activity"/>
    <property type="evidence" value="ECO:0007669"/>
    <property type="project" value="InterPro"/>
</dbReference>
<dbReference type="Proteomes" id="UP000034072">
    <property type="component" value="Unassembled WGS sequence"/>
</dbReference>
<dbReference type="GO" id="GO:0016020">
    <property type="term" value="C:membrane"/>
    <property type="evidence" value="ECO:0007669"/>
    <property type="project" value="InterPro"/>
</dbReference>
<evidence type="ECO:0000313" key="3">
    <source>
        <dbReference type="Proteomes" id="UP000034072"/>
    </source>
</evidence>
<dbReference type="GO" id="GO:0005524">
    <property type="term" value="F:ATP binding"/>
    <property type="evidence" value="ECO:0007669"/>
    <property type="project" value="InterPro"/>
</dbReference>
<dbReference type="InterPro" id="IPR005074">
    <property type="entry name" value="Peptidase_C39"/>
</dbReference>
<comment type="caution">
    <text evidence="2">The sequence shown here is derived from an EMBL/GenBank/DDBJ whole genome shotgun (WGS) entry which is preliminary data.</text>
</comment>
<dbReference type="EMBL" id="LBXZ01000001">
    <property type="protein sequence ID" value="KKR41208.1"/>
    <property type="molecule type" value="Genomic_DNA"/>
</dbReference>
<dbReference type="GO" id="GO:0006508">
    <property type="term" value="P:proteolysis"/>
    <property type="evidence" value="ECO:0007669"/>
    <property type="project" value="InterPro"/>
</dbReference>
<evidence type="ECO:0000259" key="1">
    <source>
        <dbReference type="PROSITE" id="PS50990"/>
    </source>
</evidence>
<feature type="domain" description="Peptidase C39" evidence="1">
    <location>
        <begin position="10"/>
        <end position="138"/>
    </location>
</feature>
<evidence type="ECO:0000313" key="2">
    <source>
        <dbReference type="EMBL" id="KKR41208.1"/>
    </source>
</evidence>
<gene>
    <name evidence="2" type="ORF">UT75_C0001G0112</name>
</gene>
<dbReference type="PROSITE" id="PS50990">
    <property type="entry name" value="PEPTIDASE_C39"/>
    <property type="match status" value="1"/>
</dbReference>
<accession>A0A0G0QM66</accession>
<dbReference type="Pfam" id="PF03412">
    <property type="entry name" value="Peptidase_C39"/>
    <property type="match status" value="1"/>
</dbReference>
<name>A0A0G0QM66_9BACT</name>
<dbReference type="AlphaFoldDB" id="A0A0G0QM66"/>
<proteinExistence type="predicted"/>
<dbReference type="Gene3D" id="3.90.70.10">
    <property type="entry name" value="Cysteine proteinases"/>
    <property type="match status" value="1"/>
</dbReference>
<organism evidence="2 3">
    <name type="scientific">Candidatus Yanofskybacteria bacterium GW2011_GWE2_40_11</name>
    <dbReference type="NCBI Taxonomy" id="1619033"/>
    <lineage>
        <taxon>Bacteria</taxon>
        <taxon>Candidatus Yanofskyibacteriota</taxon>
    </lineage>
</organism>
<sequence length="162" mass="19169">MVFLRPAYKQPNAWTCGPAVARIILHSFGRKKTLREISKELSTTRAGTANKDLKRVFKKHGLSFTEKEGATTKDLKAKLKTHWIIIAYWIPKHKEAHYSIVRRVTSKRVYFHDTWFGSNHSYSVKHFMKYWWDDEATRWFLAVKKPTSFAARILKPIFRWIS</sequence>
<protein>
    <recommendedName>
        <fullName evidence="1">Peptidase C39 domain-containing protein</fullName>
    </recommendedName>
</protein>
<reference evidence="2 3" key="1">
    <citation type="journal article" date="2015" name="Nature">
        <title>rRNA introns, odd ribosomes, and small enigmatic genomes across a large radiation of phyla.</title>
        <authorList>
            <person name="Brown C.T."/>
            <person name="Hug L.A."/>
            <person name="Thomas B.C."/>
            <person name="Sharon I."/>
            <person name="Castelle C.J."/>
            <person name="Singh A."/>
            <person name="Wilkins M.J."/>
            <person name="Williams K.H."/>
            <person name="Banfield J.F."/>
        </authorList>
    </citation>
    <scope>NUCLEOTIDE SEQUENCE [LARGE SCALE GENOMIC DNA]</scope>
</reference>